<proteinExistence type="inferred from homology"/>
<dbReference type="InterPro" id="IPR005627">
    <property type="entry name" value="CutC-like"/>
</dbReference>
<keyword evidence="2" id="KW-0963">Cytoplasm</keyword>
<dbReference type="PANTHER" id="PTHR12598">
    <property type="entry name" value="COPPER HOMEOSTASIS PROTEIN CUTC"/>
    <property type="match status" value="1"/>
</dbReference>
<accession>A0ABW6BQ98</accession>
<dbReference type="RefSeq" id="WP_377480698.1">
    <property type="nucleotide sequence ID" value="NZ_JBHUOX010000002.1"/>
</dbReference>
<dbReference type="EMBL" id="JBHUOX010000002">
    <property type="protein sequence ID" value="MFD2999316.1"/>
    <property type="molecule type" value="Genomic_DNA"/>
</dbReference>
<comment type="caution">
    <text evidence="3">The sequence shown here is derived from an EMBL/GenBank/DDBJ whole genome shotgun (WGS) entry which is preliminary data.</text>
</comment>
<protein>
    <recommendedName>
        <fullName evidence="2">PF03932 family protein CutC</fullName>
    </recommendedName>
</protein>
<dbReference type="HAMAP" id="MF_00795">
    <property type="entry name" value="CutC"/>
    <property type="match status" value="1"/>
</dbReference>
<organism evidence="3 4">
    <name type="scientific">Pontibacter toksunensis</name>
    <dbReference type="NCBI Taxonomy" id="1332631"/>
    <lineage>
        <taxon>Bacteria</taxon>
        <taxon>Pseudomonadati</taxon>
        <taxon>Bacteroidota</taxon>
        <taxon>Cytophagia</taxon>
        <taxon>Cytophagales</taxon>
        <taxon>Hymenobacteraceae</taxon>
        <taxon>Pontibacter</taxon>
    </lineage>
</organism>
<dbReference type="InterPro" id="IPR036822">
    <property type="entry name" value="CutC-like_dom_sf"/>
</dbReference>
<dbReference type="SUPFAM" id="SSF110395">
    <property type="entry name" value="CutC-like"/>
    <property type="match status" value="1"/>
</dbReference>
<name>A0ABW6BQ98_9BACT</name>
<evidence type="ECO:0000256" key="1">
    <source>
        <dbReference type="ARBA" id="ARBA00007768"/>
    </source>
</evidence>
<dbReference type="Proteomes" id="UP001597641">
    <property type="component" value="Unassembled WGS sequence"/>
</dbReference>
<gene>
    <name evidence="2" type="primary">cutC</name>
    <name evidence="3" type="ORF">ACFS7Z_03000</name>
</gene>
<dbReference type="Gene3D" id="3.20.20.380">
    <property type="entry name" value="Copper homeostasis (CutC) domain"/>
    <property type="match status" value="1"/>
</dbReference>
<dbReference type="PANTHER" id="PTHR12598:SF0">
    <property type="entry name" value="COPPER HOMEOSTASIS PROTEIN CUTC HOMOLOG"/>
    <property type="match status" value="1"/>
</dbReference>
<evidence type="ECO:0000313" key="4">
    <source>
        <dbReference type="Proteomes" id="UP001597641"/>
    </source>
</evidence>
<comment type="caution">
    <text evidence="2">Once thought to be involved in copper homeostasis, experiments in E.coli have shown this is not the case.</text>
</comment>
<reference evidence="4" key="1">
    <citation type="journal article" date="2019" name="Int. J. Syst. Evol. Microbiol.">
        <title>The Global Catalogue of Microorganisms (GCM) 10K type strain sequencing project: providing services to taxonomists for standard genome sequencing and annotation.</title>
        <authorList>
            <consortium name="The Broad Institute Genomics Platform"/>
            <consortium name="The Broad Institute Genome Sequencing Center for Infectious Disease"/>
            <person name="Wu L."/>
            <person name="Ma J."/>
        </authorList>
    </citation>
    <scope>NUCLEOTIDE SEQUENCE [LARGE SCALE GENOMIC DNA]</scope>
    <source>
        <strain evidence="4">KCTC 23984</strain>
    </source>
</reference>
<evidence type="ECO:0000313" key="3">
    <source>
        <dbReference type="EMBL" id="MFD2999316.1"/>
    </source>
</evidence>
<dbReference type="Pfam" id="PF03932">
    <property type="entry name" value="CutC"/>
    <property type="match status" value="1"/>
</dbReference>
<comment type="similarity">
    <text evidence="1 2">Belongs to the CutC family.</text>
</comment>
<comment type="subcellular location">
    <subcellularLocation>
        <location evidence="2">Cytoplasm</location>
    </subcellularLocation>
</comment>
<keyword evidence="4" id="KW-1185">Reference proteome</keyword>
<sequence length="258" mass="28189">MEKASCRQELTLEICVDSVASAMAAEQGGAQRVELCDYLAGGGTTPSAGMIEVVRKNINIGLHVLIRPRRGDFLYSDLEFDVMKRDIEWCKKLGVDGVVIGMLTRDGSIDTARTQELIAHVGTMSVTFHRAFDLTPDPIKALNDLLQLSVHRLLTSGQQETALQGVPLLRELQVRADGQLIILPGGGVNPTNVSEIVAKTGVSEVHASVRRLVESNMAFRKDYPPMSSNKVLSEYEQLIADVTQIKAMQEALHLKPNA</sequence>
<evidence type="ECO:0000256" key="2">
    <source>
        <dbReference type="HAMAP-Rule" id="MF_00795"/>
    </source>
</evidence>